<dbReference type="Proteomes" id="UP001519460">
    <property type="component" value="Unassembled WGS sequence"/>
</dbReference>
<gene>
    <name evidence="2" type="ORF">BaRGS_00017247</name>
</gene>
<evidence type="ECO:0000313" key="2">
    <source>
        <dbReference type="EMBL" id="KAK7491418.1"/>
    </source>
</evidence>
<feature type="compositionally biased region" description="Polar residues" evidence="1">
    <location>
        <begin position="29"/>
        <end position="49"/>
    </location>
</feature>
<comment type="caution">
    <text evidence="2">The sequence shown here is derived from an EMBL/GenBank/DDBJ whole genome shotgun (WGS) entry which is preliminary data.</text>
</comment>
<organism evidence="2 3">
    <name type="scientific">Batillaria attramentaria</name>
    <dbReference type="NCBI Taxonomy" id="370345"/>
    <lineage>
        <taxon>Eukaryota</taxon>
        <taxon>Metazoa</taxon>
        <taxon>Spiralia</taxon>
        <taxon>Lophotrochozoa</taxon>
        <taxon>Mollusca</taxon>
        <taxon>Gastropoda</taxon>
        <taxon>Caenogastropoda</taxon>
        <taxon>Sorbeoconcha</taxon>
        <taxon>Cerithioidea</taxon>
        <taxon>Batillariidae</taxon>
        <taxon>Batillaria</taxon>
    </lineage>
</organism>
<sequence>MQVSRAIIPCSMARKAARQLWVSCGTSTRLLHSSHTPRQRENSLPTQTQTDRRDPRSQCCQPVKNNPEKPAQHKSSAQRTVWNWKHGHSRATRDWAEAPVAQVLNVQGVPDVTTSLNSRYSLTSLEMTSGS</sequence>
<feature type="region of interest" description="Disordered" evidence="1">
    <location>
        <begin position="29"/>
        <end position="81"/>
    </location>
</feature>
<evidence type="ECO:0000313" key="3">
    <source>
        <dbReference type="Proteomes" id="UP001519460"/>
    </source>
</evidence>
<dbReference type="EMBL" id="JACVVK020000114">
    <property type="protein sequence ID" value="KAK7491418.1"/>
    <property type="molecule type" value="Genomic_DNA"/>
</dbReference>
<protein>
    <submittedName>
        <fullName evidence="2">Uncharacterized protein</fullName>
    </submittedName>
</protein>
<keyword evidence="3" id="KW-1185">Reference proteome</keyword>
<reference evidence="2 3" key="1">
    <citation type="journal article" date="2023" name="Sci. Data">
        <title>Genome assembly of the Korean intertidal mud-creeper Batillaria attramentaria.</title>
        <authorList>
            <person name="Patra A.K."/>
            <person name="Ho P.T."/>
            <person name="Jun S."/>
            <person name="Lee S.J."/>
            <person name="Kim Y."/>
            <person name="Won Y.J."/>
        </authorList>
    </citation>
    <scope>NUCLEOTIDE SEQUENCE [LARGE SCALE GENOMIC DNA]</scope>
    <source>
        <strain evidence="2">Wonlab-2016</strain>
    </source>
</reference>
<dbReference type="AlphaFoldDB" id="A0ABD0KWV9"/>
<accession>A0ABD0KWV9</accession>
<proteinExistence type="predicted"/>
<name>A0ABD0KWV9_9CAEN</name>
<evidence type="ECO:0000256" key="1">
    <source>
        <dbReference type="SAM" id="MobiDB-lite"/>
    </source>
</evidence>